<reference evidence="1 2" key="1">
    <citation type="submission" date="2018-08" db="EMBL/GenBank/DDBJ databases">
        <title>Proposal of Muricauda 72 sp.nov. and Muricauda NH166 sp.nov., isolated from seawater.</title>
        <authorList>
            <person name="Cheng H."/>
            <person name="Wu Y.-H."/>
            <person name="Guo L.-L."/>
            <person name="Xu X.-W."/>
        </authorList>
    </citation>
    <scope>NUCLEOTIDE SEQUENCE [LARGE SCALE GENOMIC DNA]</scope>
    <source>
        <strain evidence="1 2">KCTC 22173</strain>
    </source>
</reference>
<dbReference type="Proteomes" id="UP000266067">
    <property type="component" value="Unassembled WGS sequence"/>
</dbReference>
<organism evidence="1 2">
    <name type="scientific">Flagellimonas lutimaris</name>
    <dbReference type="NCBI Taxonomy" id="475082"/>
    <lineage>
        <taxon>Bacteria</taxon>
        <taxon>Pseudomonadati</taxon>
        <taxon>Bacteroidota</taxon>
        <taxon>Flavobacteriia</taxon>
        <taxon>Flavobacteriales</taxon>
        <taxon>Flavobacteriaceae</taxon>
        <taxon>Flagellimonas</taxon>
    </lineage>
</organism>
<evidence type="ECO:0000313" key="2">
    <source>
        <dbReference type="Proteomes" id="UP000266067"/>
    </source>
</evidence>
<keyword evidence="2" id="KW-1185">Reference proteome</keyword>
<gene>
    <name evidence="1" type="ORF">D2V08_11585</name>
</gene>
<dbReference type="EMBL" id="QXFH01000072">
    <property type="protein sequence ID" value="RIV33045.1"/>
    <property type="molecule type" value="Genomic_DNA"/>
</dbReference>
<proteinExistence type="predicted"/>
<evidence type="ECO:0000313" key="1">
    <source>
        <dbReference type="EMBL" id="RIV33045.1"/>
    </source>
</evidence>
<protein>
    <submittedName>
        <fullName evidence="1">Uncharacterized protein</fullName>
    </submittedName>
</protein>
<dbReference type="AlphaFoldDB" id="A0A3A1N5Z1"/>
<sequence>MKDAQETSKFSNCIVLVDSITTLLHNLDELEINNPNFTKQANQFNRDITEILQEVSSPDILANFTKTDKLDESLTLAIAQDTSIVIFSWDSRLGGSNPKIKSIALHTNNQKIESFSLDKLSVRCTDIYNLYRETKQPVYLFKGLGQLSGVDFYSSLHAFTVENGLKKTDIFPKNQSSITTDYTLGRPIDFIVSNDASKIFIPNKTYPYNDWGLTYSVLSFDGENYQQQTSQIDFPVNSDSFNGPKNYDNGYLEGSEIPIDTTQKENLTSFTLVFKDSIQIEHNYDPDEETTLLKIMKKNDKTPVVLPFKSYYARLLAKQKQYLFVRLSGTSNHSPLLVYDITKQEYIASISQAGIKLHDEAVLVAQPIEKNNIGEKPKCVANYGDQTAYFQTFILEYRSEYPTIMPTGQQFCGFSE</sequence>
<accession>A0A3A1N5Z1</accession>
<name>A0A3A1N5Z1_9FLAO</name>
<comment type="caution">
    <text evidence="1">The sequence shown here is derived from an EMBL/GenBank/DDBJ whole genome shotgun (WGS) entry which is preliminary data.</text>
</comment>